<proteinExistence type="predicted"/>
<gene>
    <name evidence="1" type="ORF">C7I84_11985</name>
</gene>
<reference evidence="1 2" key="1">
    <citation type="submission" date="2018-03" db="EMBL/GenBank/DDBJ databases">
        <title>The draft genome of Mesorhizobium sp. 6GN-30.</title>
        <authorList>
            <person name="Liu L."/>
            <person name="Li L."/>
            <person name="Wang T."/>
            <person name="Zhang X."/>
            <person name="Liang L."/>
        </authorList>
    </citation>
    <scope>NUCLEOTIDE SEQUENCE [LARGE SCALE GENOMIC DNA]</scope>
    <source>
        <strain evidence="1 2">6GN30</strain>
    </source>
</reference>
<name>A0A2P7SBY6_9HYPH</name>
<sequence length="120" mass="12427">MKGRRAIKRKAGIVTDLMLAPLVIGMRVPLLVAEAGADAAGPGSETARAVSEKAAALAEGMAAAQMEIAGAALRFWPELLSGRTPSLMSGVAADRAIQAAMKPAGRKVKANYRRLSSRKG</sequence>
<dbReference type="OrthoDB" id="8116792at2"/>
<accession>A0A2P7SBY6</accession>
<protein>
    <recommendedName>
        <fullName evidence="3">Antifreeze protein</fullName>
    </recommendedName>
</protein>
<evidence type="ECO:0000313" key="2">
    <source>
        <dbReference type="Proteomes" id="UP000241229"/>
    </source>
</evidence>
<keyword evidence="2" id="KW-1185">Reference proteome</keyword>
<dbReference type="AlphaFoldDB" id="A0A2P7SBY6"/>
<dbReference type="Proteomes" id="UP000241229">
    <property type="component" value="Unassembled WGS sequence"/>
</dbReference>
<evidence type="ECO:0008006" key="3">
    <source>
        <dbReference type="Google" id="ProtNLM"/>
    </source>
</evidence>
<comment type="caution">
    <text evidence="1">The sequence shown here is derived from an EMBL/GenBank/DDBJ whole genome shotgun (WGS) entry which is preliminary data.</text>
</comment>
<dbReference type="EMBL" id="PXYK01000010">
    <property type="protein sequence ID" value="PSJ60017.1"/>
    <property type="molecule type" value="Genomic_DNA"/>
</dbReference>
<dbReference type="RefSeq" id="WP_106772431.1">
    <property type="nucleotide sequence ID" value="NZ_PXYK01000010.1"/>
</dbReference>
<evidence type="ECO:0000313" key="1">
    <source>
        <dbReference type="EMBL" id="PSJ60017.1"/>
    </source>
</evidence>
<organism evidence="1 2">
    <name type="scientific">Kumtagia ephedrae</name>
    <dbReference type="NCBI Taxonomy" id="2116701"/>
    <lineage>
        <taxon>Bacteria</taxon>
        <taxon>Pseudomonadati</taxon>
        <taxon>Pseudomonadota</taxon>
        <taxon>Alphaproteobacteria</taxon>
        <taxon>Hyphomicrobiales</taxon>
        <taxon>Phyllobacteriaceae</taxon>
        <taxon>Kumtagia</taxon>
    </lineage>
</organism>